<evidence type="ECO:0000313" key="8">
    <source>
        <dbReference type="EMBL" id="RVW68117.1"/>
    </source>
</evidence>
<reference evidence="8 9" key="1">
    <citation type="journal article" date="2018" name="PLoS Genet.">
        <title>Population sequencing reveals clonal diversity and ancestral inbreeding in the grapevine cultivar Chardonnay.</title>
        <authorList>
            <person name="Roach M.J."/>
            <person name="Johnson D.L."/>
            <person name="Bohlmann J."/>
            <person name="van Vuuren H.J."/>
            <person name="Jones S.J."/>
            <person name="Pretorius I.S."/>
            <person name="Schmidt S.A."/>
            <person name="Borneman A.R."/>
        </authorList>
    </citation>
    <scope>NUCLEOTIDE SEQUENCE [LARGE SCALE GENOMIC DNA]</scope>
    <source>
        <strain evidence="9">cv. Chardonnay</strain>
        <tissue evidence="8">Leaf</tissue>
    </source>
</reference>
<dbReference type="GO" id="GO:0009617">
    <property type="term" value="P:response to bacterium"/>
    <property type="evidence" value="ECO:0007669"/>
    <property type="project" value="InterPro"/>
</dbReference>
<feature type="transmembrane region" description="Helical" evidence="6">
    <location>
        <begin position="97"/>
        <end position="112"/>
    </location>
</feature>
<keyword evidence="5 6" id="KW-0472">Membrane</keyword>
<evidence type="ECO:0000256" key="5">
    <source>
        <dbReference type="ARBA" id="ARBA00023136"/>
    </source>
</evidence>
<dbReference type="GO" id="GO:0005789">
    <property type="term" value="C:endoplasmic reticulum membrane"/>
    <property type="evidence" value="ECO:0007669"/>
    <property type="project" value="UniProtKB-SubCell"/>
</dbReference>
<evidence type="ECO:0000256" key="2">
    <source>
        <dbReference type="ARBA" id="ARBA00022692"/>
    </source>
</evidence>
<evidence type="ECO:0000259" key="7">
    <source>
        <dbReference type="PROSITE" id="PS50845"/>
    </source>
</evidence>
<evidence type="ECO:0000256" key="1">
    <source>
        <dbReference type="ARBA" id="ARBA00004477"/>
    </source>
</evidence>
<protein>
    <recommendedName>
        <fullName evidence="6">Reticulon-like protein</fullName>
    </recommendedName>
</protein>
<keyword evidence="4 6" id="KW-1133">Transmembrane helix</keyword>
<accession>A0A438G7B2</accession>
<keyword evidence="2 6" id="KW-0812">Transmembrane</keyword>
<dbReference type="PANTHER" id="PTHR10994:SF193">
    <property type="entry name" value="RETICULON-LIKE PROTEIN"/>
    <property type="match status" value="1"/>
</dbReference>
<dbReference type="PANTHER" id="PTHR10994">
    <property type="entry name" value="RETICULON"/>
    <property type="match status" value="1"/>
</dbReference>
<feature type="transmembrane region" description="Helical" evidence="6">
    <location>
        <begin position="210"/>
        <end position="228"/>
    </location>
</feature>
<dbReference type="InterPro" id="IPR045064">
    <property type="entry name" value="Reticulon-like"/>
</dbReference>
<dbReference type="EMBL" id="QGNW01000548">
    <property type="protein sequence ID" value="RVW68117.1"/>
    <property type="molecule type" value="Genomic_DNA"/>
</dbReference>
<evidence type="ECO:0000256" key="4">
    <source>
        <dbReference type="ARBA" id="ARBA00022989"/>
    </source>
</evidence>
<sequence length="272" mass="30442">MADHEGESESAMESVMEKITAKLHGHDSPSSSDSEDGKKSLVEAVKSKSFRLFGREKASSQGPRGWKTMNLSISSYIHTYIYFGAAADVFLWRNKKISASVLGCATAIWVLFEMLEYQLLPLLCHIVMLSLASLFLWSNASIVIKKSPPNIPEVGVPEKAVMEITSALLYAINRGLTSLHNIASGRHLKQFLAVTAGLWVLSAVGRWCDFITLFYLLFVLLHTVPVIYEKYEDEVDSSAEKVKTEIKNQYRLLCEKVLRGQPEDVLKVRKLS</sequence>
<gene>
    <name evidence="8" type="primary">RTNLB5_0</name>
    <name evidence="8" type="ORF">CK203_062964</name>
</gene>
<dbReference type="Pfam" id="PF02453">
    <property type="entry name" value="Reticulon"/>
    <property type="match status" value="1"/>
</dbReference>
<evidence type="ECO:0000256" key="6">
    <source>
        <dbReference type="RuleBase" id="RU363132"/>
    </source>
</evidence>
<proteinExistence type="predicted"/>
<dbReference type="InterPro" id="IPR003388">
    <property type="entry name" value="Reticulon"/>
</dbReference>
<feature type="domain" description="Reticulon" evidence="7">
    <location>
        <begin position="86"/>
        <end position="272"/>
    </location>
</feature>
<dbReference type="PROSITE" id="PS50845">
    <property type="entry name" value="RETICULON"/>
    <property type="match status" value="1"/>
</dbReference>
<evidence type="ECO:0000313" key="9">
    <source>
        <dbReference type="Proteomes" id="UP000288805"/>
    </source>
</evidence>
<name>A0A438G7B2_VITVI</name>
<comment type="caution">
    <text evidence="8">The sequence shown here is derived from an EMBL/GenBank/DDBJ whole genome shotgun (WGS) entry which is preliminary data.</text>
</comment>
<evidence type="ECO:0000256" key="3">
    <source>
        <dbReference type="ARBA" id="ARBA00022824"/>
    </source>
</evidence>
<organism evidence="8 9">
    <name type="scientific">Vitis vinifera</name>
    <name type="common">Grape</name>
    <dbReference type="NCBI Taxonomy" id="29760"/>
    <lineage>
        <taxon>Eukaryota</taxon>
        <taxon>Viridiplantae</taxon>
        <taxon>Streptophyta</taxon>
        <taxon>Embryophyta</taxon>
        <taxon>Tracheophyta</taxon>
        <taxon>Spermatophyta</taxon>
        <taxon>Magnoliopsida</taxon>
        <taxon>eudicotyledons</taxon>
        <taxon>Gunneridae</taxon>
        <taxon>Pentapetalae</taxon>
        <taxon>rosids</taxon>
        <taxon>Vitales</taxon>
        <taxon>Vitaceae</taxon>
        <taxon>Viteae</taxon>
        <taxon>Vitis</taxon>
    </lineage>
</organism>
<comment type="subcellular location">
    <subcellularLocation>
        <location evidence="1 6">Endoplasmic reticulum membrane</location>
        <topology evidence="1 6">Multi-pass membrane protein</topology>
    </subcellularLocation>
</comment>
<keyword evidence="3 6" id="KW-0256">Endoplasmic reticulum</keyword>
<dbReference type="Proteomes" id="UP000288805">
    <property type="component" value="Unassembled WGS sequence"/>
</dbReference>
<feature type="transmembrane region" description="Helical" evidence="6">
    <location>
        <begin position="73"/>
        <end position="92"/>
    </location>
</feature>
<dbReference type="AlphaFoldDB" id="A0A438G7B2"/>
<feature type="transmembrane region" description="Helical" evidence="6">
    <location>
        <begin position="118"/>
        <end position="137"/>
    </location>
</feature>